<keyword evidence="7 10" id="KW-0472">Membrane</keyword>
<dbReference type="EMBL" id="KY445469">
    <property type="protein sequence ID" value="AQN78404.1"/>
    <property type="molecule type" value="mRNA"/>
</dbReference>
<keyword evidence="6 10" id="KW-1133">Transmembrane helix</keyword>
<evidence type="ECO:0000256" key="8">
    <source>
        <dbReference type="ARBA" id="ARBA00023170"/>
    </source>
</evidence>
<evidence type="ECO:0000256" key="2">
    <source>
        <dbReference type="ARBA" id="ARBA00022475"/>
    </source>
</evidence>
<comment type="caution">
    <text evidence="10">Lacks conserved residue(s) required for the propagation of feature annotation.</text>
</comment>
<dbReference type="Pfam" id="PF02949">
    <property type="entry name" value="7tm_6"/>
    <property type="match status" value="1"/>
</dbReference>
<dbReference type="GO" id="GO:0005886">
    <property type="term" value="C:plasma membrane"/>
    <property type="evidence" value="ECO:0007669"/>
    <property type="project" value="UniProtKB-SubCell"/>
</dbReference>
<evidence type="ECO:0000256" key="10">
    <source>
        <dbReference type="RuleBase" id="RU351113"/>
    </source>
</evidence>
<keyword evidence="3 10" id="KW-0716">Sensory transduction</keyword>
<keyword evidence="4 10" id="KW-0812">Transmembrane</keyword>
<evidence type="ECO:0000256" key="5">
    <source>
        <dbReference type="ARBA" id="ARBA00022725"/>
    </source>
</evidence>
<feature type="transmembrane region" description="Helical" evidence="10">
    <location>
        <begin position="133"/>
        <end position="157"/>
    </location>
</feature>
<keyword evidence="2" id="KW-1003">Cell membrane</keyword>
<dbReference type="GO" id="GO:0007165">
    <property type="term" value="P:signal transduction"/>
    <property type="evidence" value="ECO:0007669"/>
    <property type="project" value="UniProtKB-KW"/>
</dbReference>
<evidence type="ECO:0000313" key="11">
    <source>
        <dbReference type="EMBL" id="AQN78404.1"/>
    </source>
</evidence>
<evidence type="ECO:0000256" key="1">
    <source>
        <dbReference type="ARBA" id="ARBA00004651"/>
    </source>
</evidence>
<dbReference type="AlphaFoldDB" id="A0A1S5VFI9"/>
<comment type="subcellular location">
    <subcellularLocation>
        <location evidence="1 10">Cell membrane</location>
        <topology evidence="1 10">Multi-pass membrane protein</topology>
    </subcellularLocation>
</comment>
<evidence type="ECO:0000256" key="4">
    <source>
        <dbReference type="ARBA" id="ARBA00022692"/>
    </source>
</evidence>
<reference evidence="11" key="1">
    <citation type="journal article" date="2017" name="Comp. Biochem. Physiol. Part D Genomics Proteomics">
        <title>Candidate chemosensory genes identified in the endoparasitoid Meteorus pulchricornis (Hymenoptera: Braconidae) by antennal transcriptome analysis.</title>
        <authorList>
            <person name="Sheng S."/>
            <person name="Liao C.W."/>
            <person name="Zheng Y."/>
            <person name="Zhou Y."/>
            <person name="Xu Y."/>
            <person name="Song W.M."/>
            <person name="He P."/>
            <person name="Zhang J."/>
            <person name="Wu F.A."/>
        </authorList>
    </citation>
    <scope>NUCLEOTIDE SEQUENCE</scope>
    <source>
        <strain evidence="11">Zhenjiang</strain>
    </source>
</reference>
<evidence type="ECO:0000256" key="3">
    <source>
        <dbReference type="ARBA" id="ARBA00022606"/>
    </source>
</evidence>
<feature type="transmembrane region" description="Helical" evidence="10">
    <location>
        <begin position="44"/>
        <end position="62"/>
    </location>
</feature>
<dbReference type="GO" id="GO:0004984">
    <property type="term" value="F:olfactory receptor activity"/>
    <property type="evidence" value="ECO:0007669"/>
    <property type="project" value="InterPro"/>
</dbReference>
<dbReference type="PANTHER" id="PTHR21137:SF3">
    <property type="entry name" value="ODORANT RECEPTOR 30A-RELATED"/>
    <property type="match status" value="1"/>
</dbReference>
<feature type="transmembrane region" description="Helical" evidence="10">
    <location>
        <begin position="74"/>
        <end position="93"/>
    </location>
</feature>
<dbReference type="PANTHER" id="PTHR21137">
    <property type="entry name" value="ODORANT RECEPTOR"/>
    <property type="match status" value="1"/>
</dbReference>
<keyword evidence="8 10" id="KW-0675">Receptor</keyword>
<evidence type="ECO:0000256" key="6">
    <source>
        <dbReference type="ARBA" id="ARBA00022989"/>
    </source>
</evidence>
<name>A0A1S5VFI9_9HYME</name>
<keyword evidence="9 10" id="KW-0807">Transducer</keyword>
<comment type="similarity">
    <text evidence="10">Belongs to the insect chemoreceptor superfamily. Heteromeric odorant receptor channel (TC 1.A.69) family.</text>
</comment>
<feature type="transmembrane region" description="Helical" evidence="10">
    <location>
        <begin position="256"/>
        <end position="277"/>
    </location>
</feature>
<organism evidence="11">
    <name type="scientific">Meteorus pulchricornis</name>
    <dbReference type="NCBI Taxonomy" id="51522"/>
    <lineage>
        <taxon>Eukaryota</taxon>
        <taxon>Metazoa</taxon>
        <taxon>Ecdysozoa</taxon>
        <taxon>Arthropoda</taxon>
        <taxon>Hexapoda</taxon>
        <taxon>Insecta</taxon>
        <taxon>Pterygota</taxon>
        <taxon>Neoptera</taxon>
        <taxon>Endopterygota</taxon>
        <taxon>Hymenoptera</taxon>
        <taxon>Apocrita</taxon>
        <taxon>Ichneumonoidea</taxon>
        <taxon>Braconidae</taxon>
        <taxon>Meteorinae</taxon>
        <taxon>Meteorus</taxon>
    </lineage>
</organism>
<sequence length="384" mass="43352">MEAIIEFDEMIRPISLVNRLISIWPLELNRNSSFESRMRPAHRVLMFILVGILSVSATADIIRHWGDMNEVTECALIATAFYLSMLRLVVYTSHKRDLEYAVNTVRVDWSESCEADIIVLREKCLFGFQLAKYFIVSVVMALGAFMISPALQIIFLGTDERILPFRGFFFQNQTNTPYYECLYVFDVIAGALGGSTISGATSLNLMLVTHGAAKFSLVRKKLQALKSNDANVDRDLEKCVRLHQEAILFADRAEDIINVLALGQFVISTGLVCFAGFQITSMIEDKGRMMKYVSFINSAILELFLFSYSGNQLITESEAVGESFYQSDWVGGNYMQNMRILMLRSINPSRITAGKFYDMSLKSFSSVLSTSFTYFTVLQAVNED</sequence>
<dbReference type="GO" id="GO:0005549">
    <property type="term" value="F:odorant binding"/>
    <property type="evidence" value="ECO:0007669"/>
    <property type="project" value="InterPro"/>
</dbReference>
<accession>A0A1S5VFI9</accession>
<protein>
    <recommendedName>
        <fullName evidence="10">Odorant receptor</fullName>
    </recommendedName>
</protein>
<dbReference type="InterPro" id="IPR004117">
    <property type="entry name" value="7tm6_olfct_rcpt"/>
</dbReference>
<proteinExistence type="evidence at transcript level"/>
<keyword evidence="5 10" id="KW-0552">Olfaction</keyword>
<evidence type="ECO:0000256" key="9">
    <source>
        <dbReference type="ARBA" id="ARBA00023224"/>
    </source>
</evidence>
<evidence type="ECO:0000256" key="7">
    <source>
        <dbReference type="ARBA" id="ARBA00023136"/>
    </source>
</evidence>